<dbReference type="PANTHER" id="PTHR44379:SF8">
    <property type="entry name" value="XANTHINE DEHYDROGENASE IRON-SULFUR-BINDING SUBUNIT XDHC-RELATED"/>
    <property type="match status" value="1"/>
</dbReference>
<evidence type="ECO:0000256" key="5">
    <source>
        <dbReference type="ARBA" id="ARBA00023014"/>
    </source>
</evidence>
<dbReference type="PROSITE" id="PS00197">
    <property type="entry name" value="2FE2S_FER_1"/>
    <property type="match status" value="1"/>
</dbReference>
<evidence type="ECO:0000256" key="2">
    <source>
        <dbReference type="ARBA" id="ARBA00022723"/>
    </source>
</evidence>
<evidence type="ECO:0000256" key="3">
    <source>
        <dbReference type="ARBA" id="ARBA00023002"/>
    </source>
</evidence>
<comment type="caution">
    <text evidence="7">The sequence shown here is derived from an EMBL/GenBank/DDBJ whole genome shotgun (WGS) entry which is preliminary data.</text>
</comment>
<dbReference type="Pfam" id="PF01799">
    <property type="entry name" value="Fer2_2"/>
    <property type="match status" value="1"/>
</dbReference>
<feature type="domain" description="2Fe-2S ferredoxin-type" evidence="6">
    <location>
        <begin position="2"/>
        <end position="78"/>
    </location>
</feature>
<keyword evidence="3" id="KW-0560">Oxidoreductase</keyword>
<dbReference type="Gene3D" id="1.10.150.120">
    <property type="entry name" value="[2Fe-2S]-binding domain"/>
    <property type="match status" value="1"/>
</dbReference>
<dbReference type="PROSITE" id="PS51085">
    <property type="entry name" value="2FE2S_FER_2"/>
    <property type="match status" value="1"/>
</dbReference>
<accession>A0A418V0M1</accession>
<dbReference type="InterPro" id="IPR036010">
    <property type="entry name" value="2Fe-2S_ferredoxin-like_sf"/>
</dbReference>
<keyword evidence="2" id="KW-0479">Metal-binding</keyword>
<evidence type="ECO:0000313" key="8">
    <source>
        <dbReference type="Proteomes" id="UP000285523"/>
    </source>
</evidence>
<dbReference type="InterPro" id="IPR001041">
    <property type="entry name" value="2Fe-2S_ferredoxin-type"/>
</dbReference>
<dbReference type="OrthoDB" id="117063at2"/>
<dbReference type="CDD" id="cd00207">
    <property type="entry name" value="fer2"/>
    <property type="match status" value="1"/>
</dbReference>
<keyword evidence="5" id="KW-0411">Iron-sulfur</keyword>
<dbReference type="InterPro" id="IPR051452">
    <property type="entry name" value="Diverse_Oxidoreductases"/>
</dbReference>
<proteinExistence type="predicted"/>
<reference evidence="7 8" key="1">
    <citation type="submission" date="2018-09" db="EMBL/GenBank/DDBJ databases">
        <title>Draft genome sequence of Rhodopseudomonas palustris 2.1.18.</title>
        <authorList>
            <person name="Robertson S.L."/>
            <person name="Meyer T.E."/>
            <person name="Kyndt J.A."/>
        </authorList>
    </citation>
    <scope>NUCLEOTIDE SEQUENCE [LARGE SCALE GENOMIC DNA]</scope>
    <source>
        <strain evidence="7 8">2.1.18</strain>
    </source>
</reference>
<dbReference type="SUPFAM" id="SSF54292">
    <property type="entry name" value="2Fe-2S ferredoxin-like"/>
    <property type="match status" value="1"/>
</dbReference>
<evidence type="ECO:0000259" key="6">
    <source>
        <dbReference type="PROSITE" id="PS51085"/>
    </source>
</evidence>
<dbReference type="AlphaFoldDB" id="A0A418V0M1"/>
<organism evidence="7 8">
    <name type="scientific">Rhodopseudomonas palustris</name>
    <dbReference type="NCBI Taxonomy" id="1076"/>
    <lineage>
        <taxon>Bacteria</taxon>
        <taxon>Pseudomonadati</taxon>
        <taxon>Pseudomonadota</taxon>
        <taxon>Alphaproteobacteria</taxon>
        <taxon>Hyphomicrobiales</taxon>
        <taxon>Nitrobacteraceae</taxon>
        <taxon>Rhodopseudomonas</taxon>
    </lineage>
</organism>
<dbReference type="PANTHER" id="PTHR44379">
    <property type="entry name" value="OXIDOREDUCTASE WITH IRON-SULFUR SUBUNIT"/>
    <property type="match status" value="1"/>
</dbReference>
<keyword evidence="1" id="KW-0001">2Fe-2S</keyword>
<name>A0A418V0M1_RHOPL</name>
<dbReference type="GO" id="GO:0051537">
    <property type="term" value="F:2 iron, 2 sulfur cluster binding"/>
    <property type="evidence" value="ECO:0007669"/>
    <property type="project" value="UniProtKB-KW"/>
</dbReference>
<dbReference type="EMBL" id="QYYD01000024">
    <property type="protein sequence ID" value="RJF69387.1"/>
    <property type="molecule type" value="Genomic_DNA"/>
</dbReference>
<dbReference type="InterPro" id="IPR012675">
    <property type="entry name" value="Beta-grasp_dom_sf"/>
</dbReference>
<keyword evidence="4" id="KW-0408">Iron</keyword>
<evidence type="ECO:0000313" key="7">
    <source>
        <dbReference type="EMBL" id="RJF69387.1"/>
    </source>
</evidence>
<dbReference type="InterPro" id="IPR002888">
    <property type="entry name" value="2Fe-2S-bd"/>
</dbReference>
<dbReference type="FunFam" id="3.10.20.30:FF:000020">
    <property type="entry name" value="Xanthine dehydrogenase iron-sulfur subunit"/>
    <property type="match status" value="1"/>
</dbReference>
<dbReference type="InterPro" id="IPR036884">
    <property type="entry name" value="2Fe-2S-bd_dom_sf"/>
</dbReference>
<dbReference type="RefSeq" id="WP_119858453.1">
    <property type="nucleotide sequence ID" value="NZ_QYYD01000024.1"/>
</dbReference>
<dbReference type="InterPro" id="IPR006058">
    <property type="entry name" value="2Fe2S_fd_BS"/>
</dbReference>
<dbReference type="GO" id="GO:0016491">
    <property type="term" value="F:oxidoreductase activity"/>
    <property type="evidence" value="ECO:0007669"/>
    <property type="project" value="UniProtKB-KW"/>
</dbReference>
<protein>
    <submittedName>
        <fullName evidence="7">(2Fe-2S)-binding protein</fullName>
    </submittedName>
</protein>
<dbReference type="GO" id="GO:0046872">
    <property type="term" value="F:metal ion binding"/>
    <property type="evidence" value="ECO:0007669"/>
    <property type="project" value="UniProtKB-KW"/>
</dbReference>
<evidence type="ECO:0000256" key="1">
    <source>
        <dbReference type="ARBA" id="ARBA00022714"/>
    </source>
</evidence>
<dbReference type="Gene3D" id="3.10.20.30">
    <property type="match status" value="1"/>
</dbReference>
<dbReference type="Pfam" id="PF00111">
    <property type="entry name" value="Fer2"/>
    <property type="match status" value="1"/>
</dbReference>
<evidence type="ECO:0000256" key="4">
    <source>
        <dbReference type="ARBA" id="ARBA00023004"/>
    </source>
</evidence>
<sequence length="157" mass="16952">MIEISLTINGEVVQASVEPRLSLVDFLREKQHLTGTHVGCEHGVCGACTVHIDGVSARSCIALAAACDGRDIRTIEGFGDDAQMNALRSEFSKEHALQCGYCTPGMLMTAYDLVTRFPDLDPADIAREMSGNLCRCTGYQGIIRAVENIYAANRAKA</sequence>
<gene>
    <name evidence="7" type="ORF">D4Q52_20615</name>
</gene>
<dbReference type="Proteomes" id="UP000285523">
    <property type="component" value="Unassembled WGS sequence"/>
</dbReference>
<dbReference type="SUPFAM" id="SSF47741">
    <property type="entry name" value="CO dehydrogenase ISP C-domain like"/>
    <property type="match status" value="1"/>
</dbReference>